<dbReference type="AlphaFoldDB" id="A0A975BRD6"/>
<protein>
    <submittedName>
        <fullName evidence="1">Uncharacterized protein</fullName>
    </submittedName>
</protein>
<organism evidence="1 2">
    <name type="scientific">Desulfonema magnum</name>
    <dbReference type="NCBI Taxonomy" id="45655"/>
    <lineage>
        <taxon>Bacteria</taxon>
        <taxon>Pseudomonadati</taxon>
        <taxon>Thermodesulfobacteriota</taxon>
        <taxon>Desulfobacteria</taxon>
        <taxon>Desulfobacterales</taxon>
        <taxon>Desulfococcaceae</taxon>
        <taxon>Desulfonema</taxon>
    </lineage>
</organism>
<proteinExistence type="predicted"/>
<dbReference type="KEGG" id="dmm:dnm_062490"/>
<accession>A0A975BRD6</accession>
<dbReference type="Proteomes" id="UP000663722">
    <property type="component" value="Chromosome"/>
</dbReference>
<name>A0A975BRD6_9BACT</name>
<reference evidence="1" key="1">
    <citation type="journal article" date="2021" name="Microb. Physiol.">
        <title>Proteogenomic Insights into the Physiology of Marine, Sulfate-Reducing, Filamentous Desulfonema limicola and Desulfonema magnum.</title>
        <authorList>
            <person name="Schnaars V."/>
            <person name="Wohlbrand L."/>
            <person name="Scheve S."/>
            <person name="Hinrichs C."/>
            <person name="Reinhardt R."/>
            <person name="Rabus R."/>
        </authorList>
    </citation>
    <scope>NUCLEOTIDE SEQUENCE</scope>
    <source>
        <strain evidence="1">4be13</strain>
    </source>
</reference>
<sequence length="54" mass="6573">MVKKKMKYNLVNTSQSPLTFFLTRLKIRKINDNELILKGFLWLTCSDRWKKNRL</sequence>
<keyword evidence="2" id="KW-1185">Reference proteome</keyword>
<dbReference type="EMBL" id="CP061800">
    <property type="protein sequence ID" value="QTA90188.1"/>
    <property type="molecule type" value="Genomic_DNA"/>
</dbReference>
<gene>
    <name evidence="1" type="ORF">dnm_062490</name>
</gene>
<evidence type="ECO:0000313" key="1">
    <source>
        <dbReference type="EMBL" id="QTA90188.1"/>
    </source>
</evidence>
<evidence type="ECO:0000313" key="2">
    <source>
        <dbReference type="Proteomes" id="UP000663722"/>
    </source>
</evidence>